<evidence type="ECO:0000313" key="6">
    <source>
        <dbReference type="Proteomes" id="UP000682134"/>
    </source>
</evidence>
<dbReference type="RefSeq" id="WP_209407354.1">
    <property type="nucleotide sequence ID" value="NZ_JAGIYQ010000017.1"/>
</dbReference>
<evidence type="ECO:0000256" key="3">
    <source>
        <dbReference type="ARBA" id="ARBA00022679"/>
    </source>
</evidence>
<dbReference type="AlphaFoldDB" id="A0A940NUI6"/>
<comment type="caution">
    <text evidence="5">The sequence shown here is derived from an EMBL/GenBank/DDBJ whole genome shotgun (WGS) entry which is preliminary data.</text>
</comment>
<reference evidence="5" key="1">
    <citation type="submission" date="2021-04" db="EMBL/GenBank/DDBJ databases">
        <title>Genome seq and assembly of Bacillus sp.</title>
        <authorList>
            <person name="Chhetri G."/>
        </authorList>
    </citation>
    <scope>NUCLEOTIDE SEQUENCE</scope>
    <source>
        <strain evidence="5">RG28</strain>
    </source>
</reference>
<keyword evidence="6" id="KW-1185">Reference proteome</keyword>
<dbReference type="Gene3D" id="3.40.50.150">
    <property type="entry name" value="Vaccinia Virus protein VP39"/>
    <property type="match status" value="1"/>
</dbReference>
<comment type="similarity">
    <text evidence="1">Belongs to the methyltransferase superfamily.</text>
</comment>
<dbReference type="PANTHER" id="PTHR44942">
    <property type="entry name" value="METHYLTRANSF_11 DOMAIN-CONTAINING PROTEIN"/>
    <property type="match status" value="1"/>
</dbReference>
<evidence type="ECO:0000256" key="2">
    <source>
        <dbReference type="ARBA" id="ARBA00022603"/>
    </source>
</evidence>
<dbReference type="SUPFAM" id="SSF53335">
    <property type="entry name" value="S-adenosyl-L-methionine-dependent methyltransferases"/>
    <property type="match status" value="1"/>
</dbReference>
<keyword evidence="3" id="KW-0808">Transferase</keyword>
<organism evidence="5 6">
    <name type="scientific">Gottfriedia endophytica</name>
    <dbReference type="NCBI Taxonomy" id="2820819"/>
    <lineage>
        <taxon>Bacteria</taxon>
        <taxon>Bacillati</taxon>
        <taxon>Bacillota</taxon>
        <taxon>Bacilli</taxon>
        <taxon>Bacillales</taxon>
        <taxon>Bacillaceae</taxon>
        <taxon>Gottfriedia</taxon>
    </lineage>
</organism>
<feature type="domain" description="Methyltransferase type 11" evidence="4">
    <location>
        <begin position="40"/>
        <end position="136"/>
    </location>
</feature>
<gene>
    <name evidence="5" type="ORF">J5Y03_17800</name>
</gene>
<protein>
    <submittedName>
        <fullName evidence="5">Class I SAM-dependent methyltransferase</fullName>
    </submittedName>
</protein>
<dbReference type="InterPro" id="IPR029063">
    <property type="entry name" value="SAM-dependent_MTases_sf"/>
</dbReference>
<evidence type="ECO:0000256" key="1">
    <source>
        <dbReference type="ARBA" id="ARBA00008361"/>
    </source>
</evidence>
<evidence type="ECO:0000313" key="5">
    <source>
        <dbReference type="EMBL" id="MBP0727016.1"/>
    </source>
</evidence>
<dbReference type="Pfam" id="PF08241">
    <property type="entry name" value="Methyltransf_11"/>
    <property type="match status" value="1"/>
</dbReference>
<evidence type="ECO:0000259" key="4">
    <source>
        <dbReference type="Pfam" id="PF08241"/>
    </source>
</evidence>
<dbReference type="InterPro" id="IPR051052">
    <property type="entry name" value="Diverse_substrate_MTase"/>
</dbReference>
<dbReference type="CDD" id="cd02440">
    <property type="entry name" value="AdoMet_MTases"/>
    <property type="match status" value="1"/>
</dbReference>
<dbReference type="EMBL" id="JAGIYQ010000017">
    <property type="protein sequence ID" value="MBP0727016.1"/>
    <property type="molecule type" value="Genomic_DNA"/>
</dbReference>
<sequence>MEKPFFEKISKDMYTKRSADDNWKNLILQHVDVRNKSIADIGCGGGIYSIALSELGAQNVIGIDQSKNMLEGASGNCKEYQNIKFQNGSATETNLKTEEVDVVLERALIHHIKEKDLINCFNEAKRILNENGQFIIQDRTKEDCLLNGDSEHIRGYFLEFFPKLVEKDISRRHASKTVNESLIETGFKEVKEITFWEYRKTYYSKNELKEELLSRNGRSLLFHLNDNELNELANKINEKVSENFPIIEKERWTIWIAQK</sequence>
<dbReference type="Proteomes" id="UP000682134">
    <property type="component" value="Unassembled WGS sequence"/>
</dbReference>
<proteinExistence type="inferred from homology"/>
<name>A0A940NUI6_9BACI</name>
<dbReference type="GO" id="GO:0008168">
    <property type="term" value="F:methyltransferase activity"/>
    <property type="evidence" value="ECO:0007669"/>
    <property type="project" value="UniProtKB-KW"/>
</dbReference>
<dbReference type="InterPro" id="IPR013216">
    <property type="entry name" value="Methyltransf_11"/>
</dbReference>
<dbReference type="PANTHER" id="PTHR44942:SF4">
    <property type="entry name" value="METHYLTRANSFERASE TYPE 11 DOMAIN-CONTAINING PROTEIN"/>
    <property type="match status" value="1"/>
</dbReference>
<keyword evidence="2 5" id="KW-0489">Methyltransferase</keyword>
<dbReference type="GO" id="GO:0032259">
    <property type="term" value="P:methylation"/>
    <property type="evidence" value="ECO:0007669"/>
    <property type="project" value="UniProtKB-KW"/>
</dbReference>
<accession>A0A940NUI6</accession>